<dbReference type="Gene3D" id="2.60.40.1110">
    <property type="match status" value="1"/>
</dbReference>
<evidence type="ECO:0000313" key="13">
    <source>
        <dbReference type="EMBL" id="TWW80466.1"/>
    </source>
</evidence>
<evidence type="ECO:0000259" key="10">
    <source>
        <dbReference type="PROSITE" id="PS50001"/>
    </source>
</evidence>
<feature type="region of interest" description="Disordered" evidence="9">
    <location>
        <begin position="568"/>
        <end position="594"/>
    </location>
</feature>
<dbReference type="CDD" id="cd09927">
    <property type="entry name" value="SH2_Tensin_like"/>
    <property type="match status" value="1"/>
</dbReference>
<dbReference type="PANTHER" id="PTHR45734">
    <property type="entry name" value="TENSIN"/>
    <property type="match status" value="1"/>
</dbReference>
<evidence type="ECO:0000259" key="12">
    <source>
        <dbReference type="PROSITE" id="PS51182"/>
    </source>
</evidence>
<evidence type="ECO:0000313" key="14">
    <source>
        <dbReference type="Proteomes" id="UP000324091"/>
    </source>
</evidence>
<dbReference type="InterPro" id="IPR029023">
    <property type="entry name" value="Tensin_phosphatase"/>
</dbReference>
<feature type="domain" description="SH2" evidence="10">
    <location>
        <begin position="1554"/>
        <end position="1662"/>
    </location>
</feature>
<dbReference type="InterPro" id="IPR035012">
    <property type="entry name" value="Tensin-like_SH2"/>
</dbReference>
<dbReference type="EMBL" id="RHFK02000001">
    <property type="protein sequence ID" value="TWW80466.1"/>
    <property type="molecule type" value="Genomic_DNA"/>
</dbReference>
<evidence type="ECO:0000256" key="1">
    <source>
        <dbReference type="ARBA" id="ARBA00004246"/>
    </source>
</evidence>
<feature type="compositionally biased region" description="Polar residues" evidence="9">
    <location>
        <begin position="568"/>
        <end position="580"/>
    </location>
</feature>
<evidence type="ECO:0000256" key="3">
    <source>
        <dbReference type="ARBA" id="ARBA00022553"/>
    </source>
</evidence>
<dbReference type="FunFam" id="2.30.29.30:FF:000039">
    <property type="entry name" value="Tensin 1"/>
    <property type="match status" value="1"/>
</dbReference>
<comment type="caution">
    <text evidence="13">The sequence shown here is derived from an EMBL/GenBank/DDBJ whole genome shotgun (WGS) entry which is preliminary data.</text>
</comment>
<comment type="subcellular location">
    <subcellularLocation>
        <location evidence="1">Cell junction</location>
        <location evidence="1">Focal adhesion</location>
    </subcellularLocation>
</comment>
<dbReference type="Gene3D" id="3.30.505.10">
    <property type="entry name" value="SH2 domain"/>
    <property type="match status" value="1"/>
</dbReference>
<dbReference type="SUPFAM" id="SSF52799">
    <property type="entry name" value="(Phosphotyrosine protein) phosphatases II"/>
    <property type="match status" value="1"/>
</dbReference>
<dbReference type="Pfam" id="PF00017">
    <property type="entry name" value="SH2"/>
    <property type="match status" value="1"/>
</dbReference>
<dbReference type="InterPro" id="IPR051484">
    <property type="entry name" value="Tensin_PTEN_phosphatase"/>
</dbReference>
<dbReference type="SMART" id="SM00404">
    <property type="entry name" value="PTPc_motif"/>
    <property type="match status" value="1"/>
</dbReference>
<feature type="compositionally biased region" description="Basic and acidic residues" evidence="9">
    <location>
        <begin position="1179"/>
        <end position="1193"/>
    </location>
</feature>
<reference evidence="13 14" key="1">
    <citation type="submission" date="2019-04" db="EMBL/GenBank/DDBJ databases">
        <title>Chromosome genome assembly for Takifugu flavidus.</title>
        <authorList>
            <person name="Xiao S."/>
        </authorList>
    </citation>
    <scope>NUCLEOTIDE SEQUENCE [LARGE SCALE GENOMIC DNA]</scope>
    <source>
        <strain evidence="13">HTHZ2018</strain>
        <tissue evidence="13">Muscle</tissue>
    </source>
</reference>
<feature type="region of interest" description="Disordered" evidence="9">
    <location>
        <begin position="1"/>
        <end position="39"/>
    </location>
</feature>
<protein>
    <submittedName>
        <fullName evidence="13">Tensin-1</fullName>
    </submittedName>
</protein>
<dbReference type="GO" id="GO:0004721">
    <property type="term" value="F:phosphoprotein phosphatase activity"/>
    <property type="evidence" value="ECO:0007669"/>
    <property type="project" value="UniProtKB-KW"/>
</dbReference>
<keyword evidence="14" id="KW-1185">Reference proteome</keyword>
<evidence type="ECO:0000256" key="5">
    <source>
        <dbReference type="ARBA" id="ARBA00022912"/>
    </source>
</evidence>
<feature type="region of interest" description="Disordered" evidence="9">
    <location>
        <begin position="1473"/>
        <end position="1498"/>
    </location>
</feature>
<feature type="domain" description="Phosphatase tensin-type" evidence="11">
    <location>
        <begin position="172"/>
        <end position="344"/>
    </location>
</feature>
<comment type="similarity">
    <text evidence="2">Belongs to the PTEN phosphatase protein family.</text>
</comment>
<dbReference type="FunFam" id="3.30.505.10:FF:000002">
    <property type="entry name" value="Tensin 1"/>
    <property type="match status" value="1"/>
</dbReference>
<feature type="region of interest" description="Disordered" evidence="9">
    <location>
        <begin position="1161"/>
        <end position="1200"/>
    </location>
</feature>
<dbReference type="PROSITE" id="PS51181">
    <property type="entry name" value="PPASE_TENSIN"/>
    <property type="match status" value="1"/>
</dbReference>
<feature type="region of interest" description="Disordered" evidence="9">
    <location>
        <begin position="1341"/>
        <end position="1393"/>
    </location>
</feature>
<evidence type="ECO:0000256" key="8">
    <source>
        <dbReference type="PROSITE-ProRule" id="PRU00191"/>
    </source>
</evidence>
<dbReference type="Gene3D" id="3.90.190.10">
    <property type="entry name" value="Protein tyrosine phosphatase superfamily"/>
    <property type="match status" value="1"/>
</dbReference>
<dbReference type="InterPro" id="IPR029021">
    <property type="entry name" value="Prot-tyrosine_phosphatase-like"/>
</dbReference>
<dbReference type="GO" id="GO:0005925">
    <property type="term" value="C:focal adhesion"/>
    <property type="evidence" value="ECO:0007669"/>
    <property type="project" value="UniProtKB-SubCell"/>
</dbReference>
<dbReference type="InterPro" id="IPR006020">
    <property type="entry name" value="PTB/PI_dom"/>
</dbReference>
<organism evidence="13 14">
    <name type="scientific">Takifugu flavidus</name>
    <name type="common">sansaifugu</name>
    <dbReference type="NCBI Taxonomy" id="433684"/>
    <lineage>
        <taxon>Eukaryota</taxon>
        <taxon>Metazoa</taxon>
        <taxon>Chordata</taxon>
        <taxon>Craniata</taxon>
        <taxon>Vertebrata</taxon>
        <taxon>Euteleostomi</taxon>
        <taxon>Actinopterygii</taxon>
        <taxon>Neopterygii</taxon>
        <taxon>Teleostei</taxon>
        <taxon>Neoteleostei</taxon>
        <taxon>Acanthomorphata</taxon>
        <taxon>Eupercaria</taxon>
        <taxon>Tetraodontiformes</taxon>
        <taxon>Tetradontoidea</taxon>
        <taxon>Tetraodontidae</taxon>
        <taxon>Takifugu</taxon>
    </lineage>
</organism>
<evidence type="ECO:0000256" key="9">
    <source>
        <dbReference type="SAM" id="MobiDB-lite"/>
    </source>
</evidence>
<feature type="compositionally biased region" description="Polar residues" evidence="9">
    <location>
        <begin position="882"/>
        <end position="893"/>
    </location>
</feature>
<dbReference type="Gene3D" id="2.30.29.30">
    <property type="entry name" value="Pleckstrin-homology domain (PH domain)/Phosphotyrosine-binding domain (PTB)"/>
    <property type="match status" value="1"/>
</dbReference>
<gene>
    <name evidence="13" type="ORF">D4764_01G0002810</name>
</gene>
<dbReference type="FunFam" id="3.90.190.10:FF:000010">
    <property type="entry name" value="tensin-1 isoform X2"/>
    <property type="match status" value="1"/>
</dbReference>
<dbReference type="GO" id="GO:0010761">
    <property type="term" value="P:fibroblast migration"/>
    <property type="evidence" value="ECO:0007669"/>
    <property type="project" value="TreeGrafter"/>
</dbReference>
<keyword evidence="7 8" id="KW-0727">SH2 domain</keyword>
<dbReference type="InterPro" id="IPR011993">
    <property type="entry name" value="PH-like_dom_sf"/>
</dbReference>
<accession>A0A5C6PNJ6</accession>
<feature type="region of interest" description="Disordered" evidence="9">
    <location>
        <begin position="1410"/>
        <end position="1457"/>
    </location>
</feature>
<dbReference type="Pfam" id="PF08416">
    <property type="entry name" value="PTB"/>
    <property type="match status" value="1"/>
</dbReference>
<feature type="region of interest" description="Disordered" evidence="9">
    <location>
        <begin position="882"/>
        <end position="995"/>
    </location>
</feature>
<dbReference type="FunFam" id="2.60.40.1110:FF:000002">
    <property type="entry name" value="tensin-1 isoform X2"/>
    <property type="match status" value="1"/>
</dbReference>
<feature type="compositionally biased region" description="Polar residues" evidence="9">
    <location>
        <begin position="1435"/>
        <end position="1444"/>
    </location>
</feature>
<feature type="compositionally biased region" description="Low complexity" evidence="9">
    <location>
        <begin position="976"/>
        <end position="990"/>
    </location>
</feature>
<dbReference type="InterPro" id="IPR033929">
    <property type="entry name" value="Tensin_PTB"/>
</dbReference>
<keyword evidence="5" id="KW-0904">Protein phosphatase</keyword>
<feature type="compositionally biased region" description="Low complexity" evidence="9">
    <location>
        <begin position="1232"/>
        <end position="1255"/>
    </location>
</feature>
<dbReference type="Pfam" id="PF10409">
    <property type="entry name" value="PTEN_C2"/>
    <property type="match status" value="1"/>
</dbReference>
<evidence type="ECO:0000256" key="2">
    <source>
        <dbReference type="ARBA" id="ARBA00007881"/>
    </source>
</evidence>
<dbReference type="SMART" id="SM00252">
    <property type="entry name" value="SH2"/>
    <property type="match status" value="1"/>
</dbReference>
<evidence type="ECO:0000259" key="11">
    <source>
        <dbReference type="PROSITE" id="PS51181"/>
    </source>
</evidence>
<dbReference type="PROSITE" id="PS51182">
    <property type="entry name" value="C2_TENSIN"/>
    <property type="match status" value="1"/>
</dbReference>
<evidence type="ECO:0000256" key="7">
    <source>
        <dbReference type="ARBA" id="ARBA00022999"/>
    </source>
</evidence>
<feature type="region of interest" description="Disordered" evidence="9">
    <location>
        <begin position="1216"/>
        <end position="1257"/>
    </location>
</feature>
<sequence length="1821" mass="198670">MRGDNVMGGRVGGGGWPARGQREGKRVSPEHTEGQVKEHRAGVWSELEYAVAHSRQTPKIEPLCSFLLLLLGEESHRLHKGNFTTRQKRGRRELSSDEPRRVFEKAALLFEGFMAMEYGLPFQEGLNKIFKERGFSTQTIESDSGYLIKHSHSRIGVSPNEITAQIESTSLLQALDENYELDLIYITERIISVSFPSSVEEQSYAANLREVASMLRSKHGQNYLLFNLSEKRSDIGQLNPKVLDFGWPDHHAPALDKICSICKAMDTWLSADNRNVVVIHNKGNRGRTGVVVAAYMHYSNISASADQALDRFAMKRFYEDKVLPVSQPSQKRYVDYFSGLLSGHIKINNKPLFLHHVIMHGIPNFESKGGCRPFLKIYQAMQPVYTSGIYNVQGDSQTSICITIEPGLLLKGDILLKCYHKRYRTPCRDVMFRVQFHTCALHDLSVVFGKDELDETSKDDRFPEYGKVEFVFSFGPEKIHGVDYLENGPSVSVDYNTQESLIRWDSYENFNNNCDDIADGVIHTQGPLDGSLYAKVRKKESVEGTVTANGIPPSAAEHALPAVDHALSVSSDSGNSTASIKTDRTDEVTAAPQSSTVIQTQVPVREELPAVHQPTPPAQRPISPQEKQELEQLLSGLEGPMNRQNYLTTPAGGTLHLVPAQVHVNGHSNIDRETDILDDELPTSQEGNSVDSLRTFSSTDGRATPADLYFQSESIINGQDHVPYLERTIPDNPLENRLHMGKSSRPFTFTQKESVPPLTTPNGNLYRSQSFGTTSSSMPQAPARTTSSRDAVQRGLNIWQQFGVPEEPVTEGLTFSPPMISSHHSLPQFPHRHSASQQEIEQSIETLNLLMLDLEPGHTSVTKSQSAPLHEKNVVVTTQPCFSQSQTRPSYQNDAVLPTHFSGPMSSYSSPAQMSPGKPSTPEPAPVQVSLGYASQMAGTSPSLQASSSSSGHAQLKPVSSYPPSTLSQSVEVLEPQRSPSAASASPQPQDNEPDEVFNVEGLVAQRVAAPQTRTASLDESATLPRHTTPTSEGQCQKSSEDGPDVSVRSPVRCVSPEFVNAIAMNPGGRPKERHMHSYREAFEEMDGGPVSPTPTVGGEAFPQTPAFPISPQTPYFNLCRSPPGLAKTPLSALGLKPHNPAEIHLNQTGSGWTQKLRGVCGKVSGGRRRPANINVEPKSTRGDHGPAEEHKPKLILTEPTVVQQQPHPELTAAMERAHHPSSPSYPALSTPASSCVDSNSSSPSYPGTTTPSLSYLGSNTPLGSCVSPLPSEPSQITISHGSPRPEQPIYVIDHPNLKAIQQCSSVHQGQDVPRTGQQMSATNGFDLGVEALGGSPILGQRLSKGAQGSPVLSRQTSLGQGSQQSPVLNRQPPLGQPVHGSPVLSRHPSVTQPQAHAVLIPHASILQVSQRSPSLDRHPMHSGYTTPDERHGNLSRQSSSSGYQGPPTPTFPISPAAYQDDRIMGMGVGFRQGSPAPVVQPQLPEKRRMSSGDKPNGTLSYGTMNGRIRSPASGGSTPSYFHTLSDFSRFNIADGSPESRLNVKFVQDTSKFWYKPDISREQAISMLREREPGAFVIRDSHSFRGAYGLAMKVASPPPSVHQSKKGDINNELVRHFLIESSSKGVKLKGCPNEPYFGCLSALVYQHAITPLALPCKLLIPATDLIEEAPEAATTNPLAERLKQGAACNVLYINSVEMESLTGPQAISKAISETLAAASPPTATVVHFKVSSQGITLTDNQRKLFFRRHYPNNTVTFCDTDPQDRKWNKPEGGAAKLFGFVARKQGSTTDNVSHLFAELDPDQPANAIVNFVTKMIGSQKR</sequence>
<dbReference type="PANTHER" id="PTHR45734:SF3">
    <property type="entry name" value="TENSIN-1"/>
    <property type="match status" value="1"/>
</dbReference>
<keyword evidence="6" id="KW-0965">Cell junction</keyword>
<dbReference type="SUPFAM" id="SSF55550">
    <property type="entry name" value="SH2 domain"/>
    <property type="match status" value="1"/>
</dbReference>
<keyword evidence="3" id="KW-0597">Phosphoprotein</keyword>
<dbReference type="SMART" id="SM01326">
    <property type="entry name" value="PTEN_C2"/>
    <property type="match status" value="1"/>
</dbReference>
<feature type="compositionally biased region" description="Polar residues" evidence="9">
    <location>
        <begin position="904"/>
        <end position="913"/>
    </location>
</feature>
<dbReference type="InterPro" id="IPR003595">
    <property type="entry name" value="Tyr_Pase_cat"/>
</dbReference>
<dbReference type="SMART" id="SM00462">
    <property type="entry name" value="PTB"/>
    <property type="match status" value="1"/>
</dbReference>
<dbReference type="PROSITE" id="PS50001">
    <property type="entry name" value="SH2"/>
    <property type="match status" value="1"/>
</dbReference>
<evidence type="ECO:0000256" key="6">
    <source>
        <dbReference type="ARBA" id="ARBA00022949"/>
    </source>
</evidence>
<feature type="compositionally biased region" description="Polar residues" evidence="9">
    <location>
        <begin position="962"/>
        <end position="971"/>
    </location>
</feature>
<dbReference type="InterPro" id="IPR000980">
    <property type="entry name" value="SH2"/>
</dbReference>
<dbReference type="InterPro" id="IPR036860">
    <property type="entry name" value="SH2_dom_sf"/>
</dbReference>
<dbReference type="InterPro" id="IPR014020">
    <property type="entry name" value="Tensin_C2-dom"/>
</dbReference>
<feature type="compositionally biased region" description="Low complexity" evidence="9">
    <location>
        <begin position="941"/>
        <end position="951"/>
    </location>
</feature>
<dbReference type="Proteomes" id="UP000324091">
    <property type="component" value="Chromosome 1"/>
</dbReference>
<dbReference type="InterPro" id="IPR013625">
    <property type="entry name" value="PTB"/>
</dbReference>
<feature type="compositionally biased region" description="Basic and acidic residues" evidence="9">
    <location>
        <begin position="20"/>
        <end position="39"/>
    </location>
</feature>
<keyword evidence="4" id="KW-0378">Hydrolase</keyword>
<feature type="domain" description="C2 tensin-type" evidence="12">
    <location>
        <begin position="349"/>
        <end position="475"/>
    </location>
</feature>
<evidence type="ECO:0000256" key="4">
    <source>
        <dbReference type="ARBA" id="ARBA00022801"/>
    </source>
</evidence>
<dbReference type="InterPro" id="IPR035892">
    <property type="entry name" value="C2_domain_sf"/>
</dbReference>
<name>A0A5C6PNJ6_9TELE</name>
<feature type="compositionally biased region" description="Polar residues" evidence="9">
    <location>
        <begin position="1012"/>
        <end position="1038"/>
    </location>
</feature>
<feature type="compositionally biased region" description="Polar residues" evidence="9">
    <location>
        <begin position="1351"/>
        <end position="1369"/>
    </location>
</feature>
<feature type="region of interest" description="Disordered" evidence="9">
    <location>
        <begin position="1010"/>
        <end position="1050"/>
    </location>
</feature>
<dbReference type="CDD" id="cd01213">
    <property type="entry name" value="PTB_tensin"/>
    <property type="match status" value="1"/>
</dbReference>
<dbReference type="SUPFAM" id="SSF50729">
    <property type="entry name" value="PH domain-like"/>
    <property type="match status" value="1"/>
</dbReference>
<proteinExistence type="inferred from homology"/>
<dbReference type="SUPFAM" id="SSF49562">
    <property type="entry name" value="C2 domain (Calcium/lipid-binding domain, CaLB)"/>
    <property type="match status" value="1"/>
</dbReference>